<dbReference type="Pfam" id="PF13098">
    <property type="entry name" value="Thioredoxin_2"/>
    <property type="match status" value="1"/>
</dbReference>
<evidence type="ECO:0000256" key="3">
    <source>
        <dbReference type="ARBA" id="ARBA00022729"/>
    </source>
</evidence>
<keyword evidence="5" id="KW-1015">Disulfide bond</keyword>
<keyword evidence="3 7" id="KW-0732">Signal</keyword>
<organism evidence="10 11">
    <name type="scientific">Neptuniibacter caesariensis</name>
    <dbReference type="NCBI Taxonomy" id="207954"/>
    <lineage>
        <taxon>Bacteria</taxon>
        <taxon>Pseudomonadati</taxon>
        <taxon>Pseudomonadota</taxon>
        <taxon>Gammaproteobacteria</taxon>
        <taxon>Oceanospirillales</taxon>
        <taxon>Oceanospirillaceae</taxon>
        <taxon>Neptuniibacter</taxon>
    </lineage>
</organism>
<evidence type="ECO:0000259" key="9">
    <source>
        <dbReference type="Pfam" id="PF13098"/>
    </source>
</evidence>
<evidence type="ECO:0000256" key="1">
    <source>
        <dbReference type="ARBA" id="ARBA00004418"/>
    </source>
</evidence>
<feature type="signal peptide" evidence="7">
    <location>
        <begin position="1"/>
        <end position="20"/>
    </location>
</feature>
<evidence type="ECO:0000256" key="2">
    <source>
        <dbReference type="ARBA" id="ARBA00009813"/>
    </source>
</evidence>
<dbReference type="Gene3D" id="3.40.30.10">
    <property type="entry name" value="Glutaredoxin"/>
    <property type="match status" value="1"/>
</dbReference>
<name>A0A7U8CA39_NEPCE</name>
<comment type="subcellular location">
    <subcellularLocation>
        <location evidence="1 7">Periplasm</location>
    </subcellularLocation>
</comment>
<comment type="function">
    <text evidence="7">Required for disulfide bond formation in some periplasmic proteins. Acts by transferring its disulfide bond to other proteins and is reduced in the process.</text>
</comment>
<keyword evidence="11" id="KW-1185">Reference proteome</keyword>
<dbReference type="AlphaFoldDB" id="A0A7U8CA39"/>
<dbReference type="Gene3D" id="3.10.450.70">
    <property type="entry name" value="Disulphide bond isomerase, DsbC/G, N-terminal"/>
    <property type="match status" value="1"/>
</dbReference>
<evidence type="ECO:0000256" key="7">
    <source>
        <dbReference type="RuleBase" id="RU364038"/>
    </source>
</evidence>
<dbReference type="InterPro" id="IPR009094">
    <property type="entry name" value="DiS-bond_isomerase_DsbC/G_N_sf"/>
</dbReference>
<dbReference type="InterPro" id="IPR012336">
    <property type="entry name" value="Thioredoxin-like_fold"/>
</dbReference>
<accession>A0A7U8CA39</accession>
<evidence type="ECO:0000256" key="4">
    <source>
        <dbReference type="ARBA" id="ARBA00022764"/>
    </source>
</evidence>
<dbReference type="InterPro" id="IPR051470">
    <property type="entry name" value="Thiol:disulfide_interchange"/>
</dbReference>
<dbReference type="SUPFAM" id="SSF54423">
    <property type="entry name" value="DsbC/DsbG N-terminal domain-like"/>
    <property type="match status" value="1"/>
</dbReference>
<protein>
    <recommendedName>
        <fullName evidence="7">Thiol:disulfide interchange protein</fullName>
    </recommendedName>
</protein>
<dbReference type="Proteomes" id="UP000002171">
    <property type="component" value="Unassembled WGS sequence"/>
</dbReference>
<keyword evidence="6 7" id="KW-0676">Redox-active center</keyword>
<dbReference type="PANTHER" id="PTHR35272">
    <property type="entry name" value="THIOL:DISULFIDE INTERCHANGE PROTEIN DSBC-RELATED"/>
    <property type="match status" value="1"/>
</dbReference>
<dbReference type="SUPFAM" id="SSF52833">
    <property type="entry name" value="Thioredoxin-like"/>
    <property type="match status" value="1"/>
</dbReference>
<feature type="domain" description="Thioredoxin-like fold" evidence="9">
    <location>
        <begin position="124"/>
        <end position="249"/>
    </location>
</feature>
<dbReference type="Pfam" id="PF10411">
    <property type="entry name" value="DsbC_N"/>
    <property type="match status" value="1"/>
</dbReference>
<feature type="domain" description="Disulphide bond isomerase DsbC/G N-terminal" evidence="8">
    <location>
        <begin position="18"/>
        <end position="90"/>
    </location>
</feature>
<comment type="caution">
    <text evidence="10">The sequence shown here is derived from an EMBL/GenBank/DDBJ whole genome shotgun (WGS) entry which is preliminary data.</text>
</comment>
<dbReference type="GO" id="GO:0042597">
    <property type="term" value="C:periplasmic space"/>
    <property type="evidence" value="ECO:0007669"/>
    <property type="project" value="UniProtKB-SubCell"/>
</dbReference>
<dbReference type="PANTHER" id="PTHR35272:SF3">
    <property type="entry name" value="THIOL:DISULFIDE INTERCHANGE PROTEIN DSBC"/>
    <property type="match status" value="1"/>
</dbReference>
<reference evidence="10 11" key="1">
    <citation type="submission" date="2006-02" db="EMBL/GenBank/DDBJ databases">
        <authorList>
            <person name="Pinhassi J."/>
            <person name="Pedros-Alio C."/>
            <person name="Ferriera S."/>
            <person name="Johnson J."/>
            <person name="Kravitz S."/>
            <person name="Halpern A."/>
            <person name="Remington K."/>
            <person name="Beeson K."/>
            <person name="Tran B."/>
            <person name="Rogers Y.-H."/>
            <person name="Friedman R."/>
            <person name="Venter J.C."/>
        </authorList>
    </citation>
    <scope>NUCLEOTIDE SEQUENCE [LARGE SCALE GENOMIC DNA]</scope>
    <source>
        <strain evidence="10 11">MED92</strain>
    </source>
</reference>
<evidence type="ECO:0000259" key="8">
    <source>
        <dbReference type="Pfam" id="PF10411"/>
    </source>
</evidence>
<proteinExistence type="inferred from homology"/>
<dbReference type="InterPro" id="IPR036249">
    <property type="entry name" value="Thioredoxin-like_sf"/>
</dbReference>
<dbReference type="OrthoDB" id="12976at2"/>
<evidence type="ECO:0000313" key="10">
    <source>
        <dbReference type="EMBL" id="EAR62949.1"/>
    </source>
</evidence>
<evidence type="ECO:0000256" key="5">
    <source>
        <dbReference type="ARBA" id="ARBA00023157"/>
    </source>
</evidence>
<evidence type="ECO:0000256" key="6">
    <source>
        <dbReference type="ARBA" id="ARBA00023284"/>
    </source>
</evidence>
<keyword evidence="4 7" id="KW-0574">Periplasm</keyword>
<evidence type="ECO:0000313" key="11">
    <source>
        <dbReference type="Proteomes" id="UP000002171"/>
    </source>
</evidence>
<gene>
    <name evidence="10" type="ORF">MED92_07516</name>
</gene>
<dbReference type="RefSeq" id="WP_007021967.1">
    <property type="nucleotide sequence ID" value="NZ_CH724126.1"/>
</dbReference>
<dbReference type="EMBL" id="AAOW01000001">
    <property type="protein sequence ID" value="EAR62949.1"/>
    <property type="molecule type" value="Genomic_DNA"/>
</dbReference>
<dbReference type="InterPro" id="IPR018950">
    <property type="entry name" value="DiS-bond_isomerase_DsbC/G_N"/>
</dbReference>
<dbReference type="InterPro" id="IPR033954">
    <property type="entry name" value="DiS-bond_Isoase_DsbC/G"/>
</dbReference>
<sequence length="252" mass="27294">MNKVIGALFLLIGAVSTAHATEDAKKFVDKVLQQIAPRLTVQSVADSPMPDVSEVVLSNGDILYVNPKAESFMIGQMVRFSEEAGLVNVTDAKKQEISDAQSAERKQILAEISEQEKVTYSPEGEVKARIHVFTDISCPYCVKLHREIPELNKMGIEVSYLAFPRAGQGSTAHKQMNAIWCAGDEDARRDAMDQAKLTRSLAGSDCKTPVIEQMALGQSMGVTGTPALVMTDGKLVPGYVPAKQLAKMLGIN</sequence>
<dbReference type="CDD" id="cd03020">
    <property type="entry name" value="DsbA_DsbC_DsbG"/>
    <property type="match status" value="1"/>
</dbReference>
<comment type="similarity">
    <text evidence="2 7">Belongs to the thioredoxin family. DsbC subfamily.</text>
</comment>
<feature type="chain" id="PRO_5031605405" description="Thiol:disulfide interchange protein" evidence="7">
    <location>
        <begin position="21"/>
        <end position="252"/>
    </location>
</feature>